<keyword evidence="3" id="KW-1185">Reference proteome</keyword>
<dbReference type="Proteomes" id="UP000789595">
    <property type="component" value="Unassembled WGS sequence"/>
</dbReference>
<evidence type="ECO:0000313" key="2">
    <source>
        <dbReference type="EMBL" id="CAH0374239.1"/>
    </source>
</evidence>
<accession>A0A8J2SWJ0</accession>
<name>A0A8J2SWJ0_9STRA</name>
<proteinExistence type="predicted"/>
<reference evidence="2" key="1">
    <citation type="submission" date="2021-11" db="EMBL/GenBank/DDBJ databases">
        <authorList>
            <consortium name="Genoscope - CEA"/>
            <person name="William W."/>
        </authorList>
    </citation>
    <scope>NUCLEOTIDE SEQUENCE</scope>
</reference>
<gene>
    <name evidence="2" type="ORF">PECAL_4P15110</name>
</gene>
<sequence length="407" mass="45262">MPPVEIAAPPPSPAPEIVAAQLATAPLCLPPTSCPGWIAPCLHSLTVAEALRLERTSRRWRAWLLSADHIWQQLAASSGVSLRCAGPLAPFFRVASWRRVCVELVGALSRDLRGEDAFLQDAAPGCIVEVFETVSPDREYTVPAAGEVFEPSSTFRPSDVGVPVRLRDNQRAWAIKYRVLTPRTPRWWRAVCDVDADDAAARDFCAGLAGRHWVAEPGGVFTFCASRTVMSRVEINWSRRWRRTLFTQATPTHYRYAAKEWRWSPDRLNWTPVTEFLSGGVRWRARTLAEGDRQICRFLARRAPAPDAWRLAPTSCSLAYNAPPQRRRDDDRGARSAHRSIRPDAHGGVLALADTRVQVIHASFAAPRRILHAEPHVVQGHPGGWLWEEDGSWSVGLGSAADIVDDD</sequence>
<comment type="caution">
    <text evidence="2">The sequence shown here is derived from an EMBL/GenBank/DDBJ whole genome shotgun (WGS) entry which is preliminary data.</text>
</comment>
<evidence type="ECO:0000313" key="3">
    <source>
        <dbReference type="Proteomes" id="UP000789595"/>
    </source>
</evidence>
<organism evidence="2 3">
    <name type="scientific">Pelagomonas calceolata</name>
    <dbReference type="NCBI Taxonomy" id="35677"/>
    <lineage>
        <taxon>Eukaryota</taxon>
        <taxon>Sar</taxon>
        <taxon>Stramenopiles</taxon>
        <taxon>Ochrophyta</taxon>
        <taxon>Pelagophyceae</taxon>
        <taxon>Pelagomonadales</taxon>
        <taxon>Pelagomonadaceae</taxon>
        <taxon>Pelagomonas</taxon>
    </lineage>
</organism>
<protein>
    <submittedName>
        <fullName evidence="2">Uncharacterized protein</fullName>
    </submittedName>
</protein>
<feature type="region of interest" description="Disordered" evidence="1">
    <location>
        <begin position="320"/>
        <end position="340"/>
    </location>
</feature>
<dbReference type="EMBL" id="CAKKNE010000004">
    <property type="protein sequence ID" value="CAH0374239.1"/>
    <property type="molecule type" value="Genomic_DNA"/>
</dbReference>
<evidence type="ECO:0000256" key="1">
    <source>
        <dbReference type="SAM" id="MobiDB-lite"/>
    </source>
</evidence>
<dbReference type="AlphaFoldDB" id="A0A8J2SWJ0"/>